<keyword evidence="4" id="KW-0378">Hydrolase</keyword>
<evidence type="ECO:0000313" key="13">
    <source>
        <dbReference type="Proteomes" id="UP001652660"/>
    </source>
</evidence>
<dbReference type="InterPro" id="IPR050951">
    <property type="entry name" value="Retrovirus_Pol_polyprotein"/>
</dbReference>
<accession>A0A6P6TZ39</accession>
<keyword evidence="7" id="KW-0695">RNA-directed DNA polymerase</keyword>
<dbReference type="GO" id="GO:0003964">
    <property type="term" value="F:RNA-directed DNA polymerase activity"/>
    <property type="evidence" value="ECO:0007669"/>
    <property type="project" value="UniProtKB-KW"/>
</dbReference>
<evidence type="ECO:0000256" key="10">
    <source>
        <dbReference type="ARBA" id="ARBA00023172"/>
    </source>
</evidence>
<dbReference type="PANTHER" id="PTHR37984:SF5">
    <property type="entry name" value="PROTEIN NYNRIN-LIKE"/>
    <property type="match status" value="1"/>
</dbReference>
<dbReference type="Gene3D" id="3.30.420.10">
    <property type="entry name" value="Ribonuclease H-like superfamily/Ribonuclease H"/>
    <property type="match status" value="1"/>
</dbReference>
<dbReference type="GO" id="GO:0004190">
    <property type="term" value="F:aspartic-type endopeptidase activity"/>
    <property type="evidence" value="ECO:0007669"/>
    <property type="project" value="UniProtKB-KW"/>
</dbReference>
<dbReference type="GO" id="GO:0006310">
    <property type="term" value="P:DNA recombination"/>
    <property type="evidence" value="ECO:0007669"/>
    <property type="project" value="UniProtKB-KW"/>
</dbReference>
<keyword evidence="2" id="KW-0479">Metal-binding</keyword>
<dbReference type="PANTHER" id="PTHR37984">
    <property type="entry name" value="PROTEIN CBG26694"/>
    <property type="match status" value="1"/>
</dbReference>
<evidence type="ECO:0000259" key="11">
    <source>
        <dbReference type="Pfam" id="PF17921"/>
    </source>
</evidence>
<dbReference type="OrthoDB" id="1744105at2759"/>
<feature type="domain" description="Tf2-1-like SH3-like" evidence="12">
    <location>
        <begin position="253"/>
        <end position="316"/>
    </location>
</feature>
<dbReference type="Proteomes" id="UP001652660">
    <property type="component" value="Chromosome 8c"/>
</dbReference>
<keyword evidence="8" id="KW-0239">DNA-directed DNA polymerase</keyword>
<feature type="domain" description="Integrase zinc-binding" evidence="11">
    <location>
        <begin position="51"/>
        <end position="107"/>
    </location>
</feature>
<dbReference type="GO" id="GO:0015074">
    <property type="term" value="P:DNA integration"/>
    <property type="evidence" value="ECO:0007669"/>
    <property type="project" value="UniProtKB-KW"/>
</dbReference>
<keyword evidence="13" id="KW-1185">Reference proteome</keyword>
<dbReference type="GO" id="GO:0003887">
    <property type="term" value="F:DNA-directed DNA polymerase activity"/>
    <property type="evidence" value="ECO:0007669"/>
    <property type="project" value="UniProtKB-KW"/>
</dbReference>
<protein>
    <submittedName>
        <fullName evidence="14">Uncharacterized protein</fullName>
    </submittedName>
</protein>
<evidence type="ECO:0000256" key="6">
    <source>
        <dbReference type="ARBA" id="ARBA00022908"/>
    </source>
</evidence>
<dbReference type="AlphaFoldDB" id="A0A6P6TZ39"/>
<keyword evidence="9" id="KW-0238">DNA-binding</keyword>
<dbReference type="GO" id="GO:0003677">
    <property type="term" value="F:DNA binding"/>
    <property type="evidence" value="ECO:0007669"/>
    <property type="project" value="UniProtKB-KW"/>
</dbReference>
<dbReference type="InterPro" id="IPR041588">
    <property type="entry name" value="Integrase_H2C2"/>
</dbReference>
<keyword evidence="1" id="KW-0645">Protease</keyword>
<dbReference type="GO" id="GO:0046872">
    <property type="term" value="F:metal ion binding"/>
    <property type="evidence" value="ECO:0007669"/>
    <property type="project" value="UniProtKB-KW"/>
</dbReference>
<evidence type="ECO:0000259" key="12">
    <source>
        <dbReference type="Pfam" id="PF24626"/>
    </source>
</evidence>
<evidence type="ECO:0000256" key="5">
    <source>
        <dbReference type="ARBA" id="ARBA00022842"/>
    </source>
</evidence>
<dbReference type="RefSeq" id="XP_027083680.1">
    <property type="nucleotide sequence ID" value="XM_027227879.2"/>
</dbReference>
<keyword evidence="3" id="KW-0064">Aspartyl protease</keyword>
<evidence type="ECO:0000256" key="9">
    <source>
        <dbReference type="ARBA" id="ARBA00023125"/>
    </source>
</evidence>
<keyword evidence="8" id="KW-0548">Nucleotidyltransferase</keyword>
<dbReference type="Gene3D" id="1.10.340.70">
    <property type="match status" value="1"/>
</dbReference>
<dbReference type="Pfam" id="PF24626">
    <property type="entry name" value="SH3_Tf2-1"/>
    <property type="match status" value="1"/>
</dbReference>
<evidence type="ECO:0000256" key="4">
    <source>
        <dbReference type="ARBA" id="ARBA00022801"/>
    </source>
</evidence>
<evidence type="ECO:0000313" key="14">
    <source>
        <dbReference type="RefSeq" id="XP_027083680.1"/>
    </source>
</evidence>
<reference evidence="13" key="1">
    <citation type="journal article" date="2025" name="Foods">
        <title>Unveiling the Microbial Signatures of Arabica Coffee Cherries: Insights into Ripeness Specific Diversity, Functional Traits, and Implications for Quality and Safety.</title>
        <authorList>
            <consortium name="RefSeq"/>
            <person name="Tenea G.N."/>
            <person name="Cifuentes V."/>
            <person name="Reyes P."/>
            <person name="Cevallos-Vallejos M."/>
        </authorList>
    </citation>
    <scope>NUCLEOTIDE SEQUENCE [LARGE SCALE GENOMIC DNA]</scope>
</reference>
<dbReference type="InterPro" id="IPR012337">
    <property type="entry name" value="RNaseH-like_sf"/>
</dbReference>
<evidence type="ECO:0000256" key="2">
    <source>
        <dbReference type="ARBA" id="ARBA00022723"/>
    </source>
</evidence>
<keyword evidence="6" id="KW-0229">DNA integration</keyword>
<organism evidence="13 14">
    <name type="scientific">Coffea arabica</name>
    <name type="common">Arabian coffee</name>
    <dbReference type="NCBI Taxonomy" id="13443"/>
    <lineage>
        <taxon>Eukaryota</taxon>
        <taxon>Viridiplantae</taxon>
        <taxon>Streptophyta</taxon>
        <taxon>Embryophyta</taxon>
        <taxon>Tracheophyta</taxon>
        <taxon>Spermatophyta</taxon>
        <taxon>Magnoliopsida</taxon>
        <taxon>eudicotyledons</taxon>
        <taxon>Gunneridae</taxon>
        <taxon>Pentapetalae</taxon>
        <taxon>asterids</taxon>
        <taxon>lamiids</taxon>
        <taxon>Gentianales</taxon>
        <taxon>Rubiaceae</taxon>
        <taxon>Ixoroideae</taxon>
        <taxon>Gardenieae complex</taxon>
        <taxon>Bertiereae - Coffeeae clade</taxon>
        <taxon>Coffeeae</taxon>
        <taxon>Coffea</taxon>
    </lineage>
</organism>
<evidence type="ECO:0000256" key="7">
    <source>
        <dbReference type="ARBA" id="ARBA00022918"/>
    </source>
</evidence>
<dbReference type="InterPro" id="IPR056924">
    <property type="entry name" value="SH3_Tf2-1"/>
</dbReference>
<gene>
    <name evidence="14" type="primary">LOC113705981</name>
</gene>
<sequence>MTRIEQSWKDNPKLQDIIQQLSSGNVSKYKHYNWDQQQLRRKGKLVMGAEASLRRELVELWHSSPFGGHSGILVTYEKLKGTFYWKHMYKDVYDFVTACDTCQCHKSNLSTYPGLLQSLPVPEHIWSDISMDFIEGLPKSHGKQVILVVVDRLSKYAHFCGLSHPYTALDVAQSFLDHIFKLHGLPDYSIFGQAPPVHTPYLPGSTTVDAVDRSLAARERALHTLKHHLKTVQHRMKHVADKHRSDREFQVADLVYVKLRTYKQHSLKSSSCQKLSPRYFGPFPILEGIGKVAYRLQLLAQAKIHSTFHVSMLKKKKVSTLSHPIYLSRSLITDTYCWSQLPFWIED</sequence>
<dbReference type="InterPro" id="IPR036397">
    <property type="entry name" value="RNaseH_sf"/>
</dbReference>
<keyword evidence="10" id="KW-0233">DNA recombination</keyword>
<evidence type="ECO:0000256" key="1">
    <source>
        <dbReference type="ARBA" id="ARBA00022670"/>
    </source>
</evidence>
<evidence type="ECO:0000256" key="8">
    <source>
        <dbReference type="ARBA" id="ARBA00022932"/>
    </source>
</evidence>
<proteinExistence type="predicted"/>
<name>A0A6P6TZ39_COFAR</name>
<keyword evidence="8" id="KW-0808">Transferase</keyword>
<evidence type="ECO:0000256" key="3">
    <source>
        <dbReference type="ARBA" id="ARBA00022750"/>
    </source>
</evidence>
<dbReference type="GeneID" id="113705981"/>
<reference evidence="14" key="2">
    <citation type="submission" date="2025-08" db="UniProtKB">
        <authorList>
            <consortium name="RefSeq"/>
        </authorList>
    </citation>
    <scope>IDENTIFICATION</scope>
    <source>
        <tissue evidence="14">Leaves</tissue>
    </source>
</reference>
<dbReference type="GO" id="GO:0006508">
    <property type="term" value="P:proteolysis"/>
    <property type="evidence" value="ECO:0007669"/>
    <property type="project" value="UniProtKB-KW"/>
</dbReference>
<keyword evidence="5" id="KW-0460">Magnesium</keyword>
<dbReference type="Pfam" id="PF17921">
    <property type="entry name" value="Integrase_H2C2"/>
    <property type="match status" value="1"/>
</dbReference>
<dbReference type="SUPFAM" id="SSF53098">
    <property type="entry name" value="Ribonuclease H-like"/>
    <property type="match status" value="1"/>
</dbReference>